<accession>A0A1G9YBD7</accession>
<feature type="compositionally biased region" description="Low complexity" evidence="1">
    <location>
        <begin position="1"/>
        <end position="14"/>
    </location>
</feature>
<dbReference type="Proteomes" id="UP000199341">
    <property type="component" value="Unassembled WGS sequence"/>
</dbReference>
<reference evidence="3 4" key="1">
    <citation type="submission" date="2016-10" db="EMBL/GenBank/DDBJ databases">
        <authorList>
            <person name="de Groot N.N."/>
        </authorList>
    </citation>
    <scope>NUCLEOTIDE SEQUENCE [LARGE SCALE GENOMIC DNA]</scope>
    <source>
        <strain evidence="3 4">CGMCC 4.2022</strain>
    </source>
</reference>
<keyword evidence="4" id="KW-1185">Reference proteome</keyword>
<dbReference type="AlphaFoldDB" id="A0A1G9YBD7"/>
<feature type="domain" description="Bacterial mobilisation" evidence="2">
    <location>
        <begin position="146"/>
        <end position="166"/>
    </location>
</feature>
<feature type="region of interest" description="Disordered" evidence="1">
    <location>
        <begin position="1"/>
        <end position="56"/>
    </location>
</feature>
<name>A0A1G9YBD7_9ACTN</name>
<evidence type="ECO:0000256" key="1">
    <source>
        <dbReference type="SAM" id="MobiDB-lite"/>
    </source>
</evidence>
<gene>
    <name evidence="3" type="ORF">SAMN05216259_102472</name>
</gene>
<evidence type="ECO:0000313" key="3">
    <source>
        <dbReference type="EMBL" id="SDN05976.1"/>
    </source>
</evidence>
<evidence type="ECO:0000313" key="4">
    <source>
        <dbReference type="Proteomes" id="UP000199341"/>
    </source>
</evidence>
<dbReference type="Pfam" id="PF05713">
    <property type="entry name" value="MobC"/>
    <property type="match status" value="1"/>
</dbReference>
<feature type="compositionally biased region" description="Low complexity" evidence="1">
    <location>
        <begin position="38"/>
        <end position="56"/>
    </location>
</feature>
<dbReference type="STRING" id="310781.SAMN05216259_102472"/>
<organism evidence="3 4">
    <name type="scientific">Actinacidiphila guanduensis</name>
    <dbReference type="NCBI Taxonomy" id="310781"/>
    <lineage>
        <taxon>Bacteria</taxon>
        <taxon>Bacillati</taxon>
        <taxon>Actinomycetota</taxon>
        <taxon>Actinomycetes</taxon>
        <taxon>Kitasatosporales</taxon>
        <taxon>Streptomycetaceae</taxon>
        <taxon>Actinacidiphila</taxon>
    </lineage>
</organism>
<dbReference type="InterPro" id="IPR008687">
    <property type="entry name" value="MobC"/>
</dbReference>
<dbReference type="OrthoDB" id="3871898at2"/>
<protein>
    <submittedName>
        <fullName evidence="3">Mobilisation protein (MobC)</fullName>
    </submittedName>
</protein>
<sequence length="205" mass="21481">MTSPAPGGARYGAGPSNGRSPAGPSAPGVTEELRRQGAPEGPTTAASAEAPPADPPSLIRAAAEAAVRRIARRRKRDGTQRTYRVDVRYSHTEQQAIKAKARSMEIAGAHLVGAVVMAFVEGTQPLPGRRTETDDLIDELVALRTQVARIGTNVNQIAHRLNAGGTPYPADIPLLAQAQHTLDCVRAAIANIETTAHHAAGRKAA</sequence>
<evidence type="ECO:0000259" key="2">
    <source>
        <dbReference type="Pfam" id="PF05713"/>
    </source>
</evidence>
<proteinExistence type="predicted"/>
<dbReference type="EMBL" id="FNIE01000002">
    <property type="protein sequence ID" value="SDN05976.1"/>
    <property type="molecule type" value="Genomic_DNA"/>
</dbReference>